<dbReference type="PANTHER" id="PTHR22901">
    <property type="entry name" value="SIALATE O-ACETYLESTERASE"/>
    <property type="match status" value="1"/>
</dbReference>
<comment type="caution">
    <text evidence="4">The sequence shown here is derived from an EMBL/GenBank/DDBJ whole genome shotgun (WGS) entry which is preliminary data.</text>
</comment>
<dbReference type="InterPro" id="IPR013783">
    <property type="entry name" value="Ig-like_fold"/>
</dbReference>
<proteinExistence type="predicted"/>
<evidence type="ECO:0000256" key="1">
    <source>
        <dbReference type="ARBA" id="ARBA00022801"/>
    </source>
</evidence>
<protein>
    <submittedName>
        <fullName evidence="4">Sialate O-acetylesterase</fullName>
    </submittedName>
</protein>
<evidence type="ECO:0000259" key="2">
    <source>
        <dbReference type="Pfam" id="PF03629"/>
    </source>
</evidence>
<name>W2C6K6_9BACT</name>
<evidence type="ECO:0000259" key="3">
    <source>
        <dbReference type="Pfam" id="PF13472"/>
    </source>
</evidence>
<dbReference type="AlphaFoldDB" id="W2C6K6"/>
<evidence type="ECO:0000313" key="5">
    <source>
        <dbReference type="Proteomes" id="UP000018837"/>
    </source>
</evidence>
<dbReference type="Pfam" id="PF03629">
    <property type="entry name" value="SASA"/>
    <property type="match status" value="1"/>
</dbReference>
<gene>
    <name evidence="4" type="ORF">N425_03140</name>
</gene>
<dbReference type="Proteomes" id="UP000018837">
    <property type="component" value="Unassembled WGS sequence"/>
</dbReference>
<dbReference type="PATRIC" id="fig|1411148.3.peg.396"/>
<dbReference type="Gene3D" id="2.60.40.10">
    <property type="entry name" value="Immunoglobulins"/>
    <property type="match status" value="1"/>
</dbReference>
<dbReference type="InterPro" id="IPR039329">
    <property type="entry name" value="SIAE"/>
</dbReference>
<dbReference type="GO" id="GO:0001681">
    <property type="term" value="F:sialate O-acetylesterase activity"/>
    <property type="evidence" value="ECO:0007669"/>
    <property type="project" value="InterPro"/>
</dbReference>
<dbReference type="InterPro" id="IPR013830">
    <property type="entry name" value="SGNH_hydro"/>
</dbReference>
<accession>W2C6K6</accession>
<organism evidence="4 5">
    <name type="scientific">Tannerella sp. oral taxon BU063 isolate Cell 2</name>
    <dbReference type="NCBI Taxonomy" id="1411148"/>
    <lineage>
        <taxon>Bacteria</taxon>
        <taxon>Pseudomonadati</taxon>
        <taxon>Bacteroidota</taxon>
        <taxon>Bacteroidia</taxon>
        <taxon>Bacteroidales</taxon>
        <taxon>Tannerellaceae</taxon>
        <taxon>Tannerella</taxon>
    </lineage>
</organism>
<evidence type="ECO:0000313" key="4">
    <source>
        <dbReference type="EMBL" id="ETK02678.1"/>
    </source>
</evidence>
<dbReference type="GO" id="GO:0005975">
    <property type="term" value="P:carbohydrate metabolic process"/>
    <property type="evidence" value="ECO:0007669"/>
    <property type="project" value="TreeGrafter"/>
</dbReference>
<dbReference type="EMBL" id="AYUF01000311">
    <property type="protein sequence ID" value="ETK02678.1"/>
    <property type="molecule type" value="Genomic_DNA"/>
</dbReference>
<dbReference type="InterPro" id="IPR005181">
    <property type="entry name" value="SASA"/>
</dbReference>
<feature type="domain" description="Sialate O-acetylesterase" evidence="2">
    <location>
        <begin position="480"/>
        <end position="582"/>
    </location>
</feature>
<dbReference type="Pfam" id="PF13472">
    <property type="entry name" value="Lipase_GDSL_2"/>
    <property type="match status" value="1"/>
</dbReference>
<dbReference type="SUPFAM" id="SSF52266">
    <property type="entry name" value="SGNH hydrolase"/>
    <property type="match status" value="2"/>
</dbReference>
<sequence>MSKLIITLIMMTSFTAVVGQRIKVACVGNSVTYGYGLPNPATDAYPAQLQKLLGDTFDVRNFGRNGATLMHGSGTTYRLQNECKRALAFAPDYVVIDLGLNDVDPMNWTPNDTAFTRDYRELIDAFRRVNPRCRIWICHMTPIAYDYPNYFHGLRERYAMIRQKIADVAHETGASLIDLREPFRHRLDLLFDGLHPNAEGARLLAATIGEALTGRHGGLRMPAMYTDHMVLQRGRPIKIEGTADAGETVTVRIADRTHSAQAAADGRWLVTLDAMPAATGLTLEVATPKRKLRFDDVAVGDVWLCSGQSNMAYPTDSVVPAERAVLRAFAKTLPAVRLFLMQPSRIPFAEEWEAPMLDSLNRLEYFLPTRWEQCNESTAGHFSAIAMAFAKRIQETENVPIGLILNAVDGSPLEAWIDRETLEADGPEMLSDFASNVLIHPWVRSRTAFNLRRATSNRQRHPYAPTYLFETGVWPLAQLPIRGVLWYQGESNAHDAAGYARFFPLLVSGWRRYFGDATLPFYFVQISTTDKPDWGRFRDMQRRLPERVPACYMAISSDRGDSIDIHFPHKIDVGERLARQALYHSYGHTDVIADGPIVERAVQHDGRVTIYFRSAADLITSDRQPVRTVELADAEGPFYPATAEIIGDRLSAYSPHVPRPHRVRYGWASFNRANLTNGAGLPASTFSVDVEQEGKP</sequence>
<dbReference type="Gene3D" id="3.40.50.1110">
    <property type="entry name" value="SGNH hydrolase"/>
    <property type="match status" value="2"/>
</dbReference>
<keyword evidence="1" id="KW-0378">Hydrolase</keyword>
<feature type="domain" description="SGNH hydrolase-type esterase" evidence="3">
    <location>
        <begin position="26"/>
        <end position="203"/>
    </location>
</feature>
<reference evidence="4 5" key="1">
    <citation type="submission" date="2013-11" db="EMBL/GenBank/DDBJ databases">
        <title>Single cell genomics of uncultured Tannerella BU063 (oral taxon 286).</title>
        <authorList>
            <person name="Beall C.J."/>
            <person name="Campbell A.G."/>
            <person name="Griffen A.L."/>
            <person name="Podar M."/>
            <person name="Leys E.J."/>
        </authorList>
    </citation>
    <scope>NUCLEOTIDE SEQUENCE [LARGE SCALE GENOMIC DNA]</scope>
    <source>
        <strain evidence="4">Cell 2</strain>
    </source>
</reference>
<dbReference type="InterPro" id="IPR036514">
    <property type="entry name" value="SGNH_hydro_sf"/>
</dbReference>
<dbReference type="PANTHER" id="PTHR22901:SF0">
    <property type="entry name" value="SIALATE O-ACETYLESTERASE"/>
    <property type="match status" value="1"/>
</dbReference>